<dbReference type="InterPro" id="IPR050090">
    <property type="entry name" value="Tyrosine_recombinase_XerCD"/>
</dbReference>
<dbReference type="AlphaFoldDB" id="A0A7G8T9E2"/>
<name>A0A7G8T9E2_9FIRM</name>
<dbReference type="InterPro" id="IPR002104">
    <property type="entry name" value="Integrase_catalytic"/>
</dbReference>
<evidence type="ECO:0000256" key="1">
    <source>
        <dbReference type="ARBA" id="ARBA00023172"/>
    </source>
</evidence>
<protein>
    <submittedName>
        <fullName evidence="3">Tyrosine-type recombinase/integrase</fullName>
    </submittedName>
</protein>
<dbReference type="InterPro" id="IPR011010">
    <property type="entry name" value="DNA_brk_join_enz"/>
</dbReference>
<proteinExistence type="predicted"/>
<dbReference type="PANTHER" id="PTHR30349">
    <property type="entry name" value="PHAGE INTEGRASE-RELATED"/>
    <property type="match status" value="1"/>
</dbReference>
<dbReference type="RefSeq" id="WP_187035418.1">
    <property type="nucleotide sequence ID" value="NZ_CP060286.1"/>
</dbReference>
<accession>A0A7G8T9E2</accession>
<dbReference type="KEGG" id="cfem:HCR03_16380"/>
<sequence>MSNTFSGCFADRLEDMLEFKAALGYSRNTYLGQAMSFDKYCSQHFPSETILTKDLAMQWVNARNASGFHGRACFIRGFAGYLTSIGEEAYVLPNKYAGGKASFLPYIFTDKELAEVFYEIDCTKTRDSFQSYLLSVIFRLIYTCGLRPNEGRELRRSSINLQTGEILITETKKNKDRIVVMSDDMRRLATDYAKLRNAAFPDSEYFFPNKTGRPYSASWLQGKFKDFFAAANNDVDPDTLPPVRVYDLRHRFASAALHRWLDEGKDLYSRLPYLRAYMGHKELAATAYYIHLLPENLVKSAGIDWDALGRMIPEVELWDE</sequence>
<feature type="domain" description="Tyr recombinase" evidence="2">
    <location>
        <begin position="103"/>
        <end position="302"/>
    </location>
</feature>
<dbReference type="Proteomes" id="UP000515909">
    <property type="component" value="Chromosome"/>
</dbReference>
<dbReference type="PANTHER" id="PTHR30349:SF64">
    <property type="entry name" value="PROPHAGE INTEGRASE INTD-RELATED"/>
    <property type="match status" value="1"/>
</dbReference>
<evidence type="ECO:0000259" key="2">
    <source>
        <dbReference type="PROSITE" id="PS51898"/>
    </source>
</evidence>
<evidence type="ECO:0000313" key="4">
    <source>
        <dbReference type="Proteomes" id="UP000515909"/>
    </source>
</evidence>
<keyword evidence="1" id="KW-0233">DNA recombination</keyword>
<dbReference type="PROSITE" id="PS51898">
    <property type="entry name" value="TYR_RECOMBINASE"/>
    <property type="match status" value="1"/>
</dbReference>
<reference evidence="3 4" key="1">
    <citation type="submission" date="2020-08" db="EMBL/GenBank/DDBJ databases">
        <title>The isolate Caproiciproducens sp. 7D4C2 produces n-caproate at mildly acidic conditions from hexoses: genome and rBOX comparison with related strains and chain-elongating bacteria.</title>
        <authorList>
            <person name="Esquivel-Elizondo S."/>
            <person name="Bagci C."/>
            <person name="Temovska M."/>
            <person name="Jeon B.S."/>
            <person name="Bessarab I."/>
            <person name="Williams R.B.H."/>
            <person name="Huson D.H."/>
            <person name="Angenent L.T."/>
        </authorList>
    </citation>
    <scope>NUCLEOTIDE SEQUENCE [LARGE SCALE GENOMIC DNA]</scope>
    <source>
        <strain evidence="3 4">7D4C2</strain>
    </source>
</reference>
<dbReference type="GO" id="GO:0003677">
    <property type="term" value="F:DNA binding"/>
    <property type="evidence" value="ECO:0007669"/>
    <property type="project" value="InterPro"/>
</dbReference>
<dbReference type="SUPFAM" id="SSF56349">
    <property type="entry name" value="DNA breaking-rejoining enzymes"/>
    <property type="match status" value="1"/>
</dbReference>
<organism evidence="3 4">
    <name type="scientific">Caproicibacter fermentans</name>
    <dbReference type="NCBI Taxonomy" id="2576756"/>
    <lineage>
        <taxon>Bacteria</taxon>
        <taxon>Bacillati</taxon>
        <taxon>Bacillota</taxon>
        <taxon>Clostridia</taxon>
        <taxon>Eubacteriales</taxon>
        <taxon>Acutalibacteraceae</taxon>
        <taxon>Caproicibacter</taxon>
    </lineage>
</organism>
<dbReference type="Pfam" id="PF00589">
    <property type="entry name" value="Phage_integrase"/>
    <property type="match status" value="1"/>
</dbReference>
<dbReference type="GO" id="GO:0015074">
    <property type="term" value="P:DNA integration"/>
    <property type="evidence" value="ECO:0007669"/>
    <property type="project" value="InterPro"/>
</dbReference>
<dbReference type="Gene3D" id="1.10.443.10">
    <property type="entry name" value="Intergrase catalytic core"/>
    <property type="match status" value="1"/>
</dbReference>
<dbReference type="EMBL" id="CP060286">
    <property type="protein sequence ID" value="QNK40233.1"/>
    <property type="molecule type" value="Genomic_DNA"/>
</dbReference>
<gene>
    <name evidence="3" type="ORF">HCR03_16380</name>
</gene>
<dbReference type="InterPro" id="IPR013762">
    <property type="entry name" value="Integrase-like_cat_sf"/>
</dbReference>
<evidence type="ECO:0000313" key="3">
    <source>
        <dbReference type="EMBL" id="QNK40233.1"/>
    </source>
</evidence>
<dbReference type="GO" id="GO:0006310">
    <property type="term" value="P:DNA recombination"/>
    <property type="evidence" value="ECO:0007669"/>
    <property type="project" value="UniProtKB-KW"/>
</dbReference>